<evidence type="ECO:0000313" key="4">
    <source>
        <dbReference type="Proteomes" id="UP000000939"/>
    </source>
</evidence>
<evidence type="ECO:0000313" key="3">
    <source>
        <dbReference type="EMBL" id="ADG92967.1"/>
    </source>
</evidence>
<dbReference type="OrthoDB" id="9784686at2"/>
<keyword evidence="1" id="KW-1133">Transmembrane helix</keyword>
<dbReference type="EMBL" id="CP001999">
    <property type="protein sequence ID" value="ADG92967.1"/>
    <property type="molecule type" value="Genomic_DNA"/>
</dbReference>
<dbReference type="AlphaFoldDB" id="D5V4R2"/>
<dbReference type="KEGG" id="ant:Arnit_1309"/>
<dbReference type="InterPro" id="IPR013766">
    <property type="entry name" value="Thioredoxin_domain"/>
</dbReference>
<sequence length="213" mass="24321">MQNKKTVLIVIVALIGLFFVGGYFYKQNKASEFGKVASEKAEVFQRDYSLVIGPKDAKVQLVEFFDPACGTCAYYYPFVKDLIKKHKGDIKLVLRYAPFHANANYAVKMLEGAREQNLFKETLELMFATQNQWLDGHGVVPRKLWIVLEKSNILDMKKLSKSMDNLMYDKIIEQDLDDARVLNVRGTPSFFVNGIPLQDLSGENLQKLIESQL</sequence>
<evidence type="ECO:0000259" key="2">
    <source>
        <dbReference type="PROSITE" id="PS51352"/>
    </source>
</evidence>
<feature type="transmembrane region" description="Helical" evidence="1">
    <location>
        <begin position="6"/>
        <end position="25"/>
    </location>
</feature>
<accession>D5V4R2</accession>
<organism evidence="3 4">
    <name type="scientific">Arcobacter nitrofigilis (strain ATCC 33309 / DSM 7299 / CCUG 15893 / LMG 7604 / NCTC 12251 / CI)</name>
    <name type="common">Campylobacter nitrofigilis</name>
    <dbReference type="NCBI Taxonomy" id="572480"/>
    <lineage>
        <taxon>Bacteria</taxon>
        <taxon>Pseudomonadati</taxon>
        <taxon>Campylobacterota</taxon>
        <taxon>Epsilonproteobacteria</taxon>
        <taxon>Campylobacterales</taxon>
        <taxon>Arcobacteraceae</taxon>
        <taxon>Arcobacter</taxon>
    </lineage>
</organism>
<proteinExistence type="predicted"/>
<keyword evidence="1" id="KW-0472">Membrane</keyword>
<dbReference type="Proteomes" id="UP000000939">
    <property type="component" value="Chromosome"/>
</dbReference>
<dbReference type="InterPro" id="IPR036249">
    <property type="entry name" value="Thioredoxin-like_sf"/>
</dbReference>
<keyword evidence="4" id="KW-1185">Reference proteome</keyword>
<feature type="domain" description="Thioredoxin" evidence="2">
    <location>
        <begin position="24"/>
        <end position="213"/>
    </location>
</feature>
<reference evidence="3 4" key="1">
    <citation type="journal article" date="2010" name="Stand. Genomic Sci.">
        <title>Complete genome sequence of Arcobacter nitrofigilis type strain (CI).</title>
        <authorList>
            <person name="Pati A."/>
            <person name="Gronow S."/>
            <person name="Lapidus A."/>
            <person name="Copeland A."/>
            <person name="Glavina Del Rio T."/>
            <person name="Nolan M."/>
            <person name="Lucas S."/>
            <person name="Tice H."/>
            <person name="Cheng J.F."/>
            <person name="Han C."/>
            <person name="Chertkov O."/>
            <person name="Bruce D."/>
            <person name="Tapia R."/>
            <person name="Goodwin L."/>
            <person name="Pitluck S."/>
            <person name="Liolios K."/>
            <person name="Ivanova N."/>
            <person name="Mavromatis K."/>
            <person name="Chen A."/>
            <person name="Palaniappan K."/>
            <person name="Land M."/>
            <person name="Hauser L."/>
            <person name="Chang Y.J."/>
            <person name="Jeffries C.D."/>
            <person name="Detter J.C."/>
            <person name="Rohde M."/>
            <person name="Goker M."/>
            <person name="Bristow J."/>
            <person name="Eisen J.A."/>
            <person name="Markowitz V."/>
            <person name="Hugenholtz P."/>
            <person name="Klenk H.P."/>
            <person name="Kyrpides N.C."/>
        </authorList>
    </citation>
    <scope>NUCLEOTIDE SEQUENCE [LARGE SCALE GENOMIC DNA]</scope>
    <source>
        <strain evidence="4">ATCC 33309 / DSM 7299 / CCUG 15893 / LMG 7604 / NCTC 12251 / CI</strain>
    </source>
</reference>
<name>D5V4R2_ARCNC</name>
<dbReference type="HOGENOM" id="CLU_000288_47_7_7"/>
<dbReference type="STRING" id="572480.Arnit_1309"/>
<dbReference type="eggNOG" id="COG1651">
    <property type="taxonomic scope" value="Bacteria"/>
</dbReference>
<dbReference type="InterPro" id="IPR012336">
    <property type="entry name" value="Thioredoxin-like_fold"/>
</dbReference>
<gene>
    <name evidence="3" type="ordered locus">Arnit_1309</name>
</gene>
<dbReference type="Pfam" id="PF13462">
    <property type="entry name" value="Thioredoxin_4"/>
    <property type="match status" value="1"/>
</dbReference>
<evidence type="ECO:0000256" key="1">
    <source>
        <dbReference type="SAM" id="Phobius"/>
    </source>
</evidence>
<dbReference type="Gene3D" id="3.40.30.10">
    <property type="entry name" value="Glutaredoxin"/>
    <property type="match status" value="1"/>
</dbReference>
<dbReference type="PROSITE" id="PS51352">
    <property type="entry name" value="THIOREDOXIN_2"/>
    <property type="match status" value="1"/>
</dbReference>
<dbReference type="SUPFAM" id="SSF52833">
    <property type="entry name" value="Thioredoxin-like"/>
    <property type="match status" value="1"/>
</dbReference>
<protein>
    <submittedName>
        <fullName evidence="3">DsbA oxidoreductase</fullName>
    </submittedName>
</protein>
<dbReference type="RefSeq" id="WP_013135112.1">
    <property type="nucleotide sequence ID" value="NC_014166.1"/>
</dbReference>
<keyword evidence="1" id="KW-0812">Transmembrane</keyword>